<reference evidence="1 2" key="1">
    <citation type="journal article" date="2019" name="Int. J. Syst. Evol. Microbiol.">
        <title>Rufibacter sediminis sp. nov., isolated from freshwater lake sediment.</title>
        <authorList>
            <person name="Qu J.H."/>
            <person name="Zhang L.J."/>
            <person name="Fu Y.H."/>
            <person name="Li H.F."/>
        </authorList>
    </citation>
    <scope>NUCLEOTIDE SEQUENCE [LARGE SCALE GENOMIC DNA]</scope>
    <source>
        <strain evidence="1 2">H-1</strain>
    </source>
</reference>
<gene>
    <name evidence="1" type="ORF">H7U12_02805</name>
</gene>
<evidence type="ECO:0000313" key="1">
    <source>
        <dbReference type="EMBL" id="MBC3538593.1"/>
    </source>
</evidence>
<keyword evidence="2" id="KW-1185">Reference proteome</keyword>
<comment type="caution">
    <text evidence="1">The sequence shown here is derived from an EMBL/GenBank/DDBJ whole genome shotgun (WGS) entry which is preliminary data.</text>
</comment>
<name>A0ABR6VN41_9BACT</name>
<dbReference type="EMBL" id="JACOAF010000007">
    <property type="protein sequence ID" value="MBC3538593.1"/>
    <property type="molecule type" value="Genomic_DNA"/>
</dbReference>
<evidence type="ECO:0000313" key="2">
    <source>
        <dbReference type="Proteomes" id="UP000659698"/>
    </source>
</evidence>
<sequence length="211" mass="23831">MGISDLLNKVKKEWEVLKGENAKDKLFYNENSYPDEATARREFARSKQKLFDVNRWSLLPGINSTFQLYDAQGNKSDATQARVGDFMQIILPATAIENWVTVVEVVEEEDIAQFVVRPSPKPEAQKQGNDGDEVKHFFTDEATSTFRVLRDGTKLMGFEIGHEEKPNNQGDQAGGRGLLNTLISEGGWAGFQDLQWNKITRYYVHLEEAGG</sequence>
<dbReference type="RefSeq" id="WP_186632573.1">
    <property type="nucleotide sequence ID" value="NZ_JACOAF010000007.1"/>
</dbReference>
<accession>A0ABR6VN41</accession>
<protein>
    <submittedName>
        <fullName evidence="1">Uncharacterized protein</fullName>
    </submittedName>
</protein>
<dbReference type="Proteomes" id="UP000659698">
    <property type="component" value="Unassembled WGS sequence"/>
</dbReference>
<proteinExistence type="predicted"/>
<organism evidence="1 2">
    <name type="scientific">Rufibacter sediminis</name>
    <dbReference type="NCBI Taxonomy" id="2762756"/>
    <lineage>
        <taxon>Bacteria</taxon>
        <taxon>Pseudomonadati</taxon>
        <taxon>Bacteroidota</taxon>
        <taxon>Cytophagia</taxon>
        <taxon>Cytophagales</taxon>
        <taxon>Hymenobacteraceae</taxon>
        <taxon>Rufibacter</taxon>
    </lineage>
</organism>